<keyword evidence="2" id="KW-1185">Reference proteome</keyword>
<evidence type="ECO:0000313" key="1">
    <source>
        <dbReference type="EMBL" id="KAH3692903.1"/>
    </source>
</evidence>
<sequence length="63" mass="7465">MQEMMAMMKPKKINACTHEIKKINVCTRKIENTENYHKLKVLHVVRKSLVLIFNCALCLFHSY</sequence>
<protein>
    <submittedName>
        <fullName evidence="1">Uncharacterized protein</fullName>
    </submittedName>
</protein>
<organism evidence="1 2">
    <name type="scientific">Dreissena polymorpha</name>
    <name type="common">Zebra mussel</name>
    <name type="synonym">Mytilus polymorpha</name>
    <dbReference type="NCBI Taxonomy" id="45954"/>
    <lineage>
        <taxon>Eukaryota</taxon>
        <taxon>Metazoa</taxon>
        <taxon>Spiralia</taxon>
        <taxon>Lophotrochozoa</taxon>
        <taxon>Mollusca</taxon>
        <taxon>Bivalvia</taxon>
        <taxon>Autobranchia</taxon>
        <taxon>Heteroconchia</taxon>
        <taxon>Euheterodonta</taxon>
        <taxon>Imparidentia</taxon>
        <taxon>Neoheterodontei</taxon>
        <taxon>Myida</taxon>
        <taxon>Dreissenoidea</taxon>
        <taxon>Dreissenidae</taxon>
        <taxon>Dreissena</taxon>
    </lineage>
</organism>
<dbReference type="EMBL" id="JAIWYP010000018">
    <property type="protein sequence ID" value="KAH3692903.1"/>
    <property type="molecule type" value="Genomic_DNA"/>
</dbReference>
<reference evidence="1" key="2">
    <citation type="submission" date="2020-11" db="EMBL/GenBank/DDBJ databases">
        <authorList>
            <person name="McCartney M.A."/>
            <person name="Auch B."/>
            <person name="Kono T."/>
            <person name="Mallez S."/>
            <person name="Becker A."/>
            <person name="Gohl D.M."/>
            <person name="Silverstein K.A.T."/>
            <person name="Koren S."/>
            <person name="Bechman K.B."/>
            <person name="Herman A."/>
            <person name="Abrahante J.E."/>
            <person name="Garbe J."/>
        </authorList>
    </citation>
    <scope>NUCLEOTIDE SEQUENCE</scope>
    <source>
        <strain evidence="1">Duluth1</strain>
        <tissue evidence="1">Whole animal</tissue>
    </source>
</reference>
<gene>
    <name evidence="1" type="ORF">DPMN_193239</name>
</gene>
<dbReference type="Proteomes" id="UP000828390">
    <property type="component" value="Unassembled WGS sequence"/>
</dbReference>
<dbReference type="AlphaFoldDB" id="A0A9D3Y6X7"/>
<name>A0A9D3Y6X7_DREPO</name>
<comment type="caution">
    <text evidence="1">The sequence shown here is derived from an EMBL/GenBank/DDBJ whole genome shotgun (WGS) entry which is preliminary data.</text>
</comment>
<accession>A0A9D3Y6X7</accession>
<evidence type="ECO:0000313" key="2">
    <source>
        <dbReference type="Proteomes" id="UP000828390"/>
    </source>
</evidence>
<reference evidence="1" key="1">
    <citation type="journal article" date="2019" name="bioRxiv">
        <title>The Genome of the Zebra Mussel, Dreissena polymorpha: A Resource for Invasive Species Research.</title>
        <authorList>
            <person name="McCartney M.A."/>
            <person name="Auch B."/>
            <person name="Kono T."/>
            <person name="Mallez S."/>
            <person name="Zhang Y."/>
            <person name="Obille A."/>
            <person name="Becker A."/>
            <person name="Abrahante J.E."/>
            <person name="Garbe J."/>
            <person name="Badalamenti J.P."/>
            <person name="Herman A."/>
            <person name="Mangelson H."/>
            <person name="Liachko I."/>
            <person name="Sullivan S."/>
            <person name="Sone E.D."/>
            <person name="Koren S."/>
            <person name="Silverstein K.A.T."/>
            <person name="Beckman K.B."/>
            <person name="Gohl D.M."/>
        </authorList>
    </citation>
    <scope>NUCLEOTIDE SEQUENCE</scope>
    <source>
        <strain evidence="1">Duluth1</strain>
        <tissue evidence="1">Whole animal</tissue>
    </source>
</reference>
<proteinExistence type="predicted"/>